<sequence length="138" mass="15091">MTDFDPAVFGPPTVRIGTAERERAAAALGDHFAAGRLDVDEYDERVRRAYTAKTSGDLAVLFEDLPRPQPAPPAAPPVRRRAQPWIPAAVLATIVLGVVVVATTHMVPFFIFPVLFFLFIRTRGRFGPPGYGGRGYRA</sequence>
<dbReference type="Pfam" id="PF08044">
    <property type="entry name" value="DUF1707"/>
    <property type="match status" value="1"/>
</dbReference>
<dbReference type="HOGENOM" id="CLU_102484_5_1_11"/>
<accession>W5TCV5</accession>
<dbReference type="OrthoDB" id="3534574at2"/>
<dbReference type="PATRIC" id="fig|1415166.3.peg.2244"/>
<evidence type="ECO:0000313" key="3">
    <source>
        <dbReference type="EMBL" id="AHH17004.1"/>
    </source>
</evidence>
<dbReference type="PANTHER" id="PTHR40763:SF4">
    <property type="entry name" value="DUF1707 DOMAIN-CONTAINING PROTEIN"/>
    <property type="match status" value="1"/>
</dbReference>
<dbReference type="STRING" id="1415166.NONO_c22060"/>
<feature type="domain" description="DUF1707" evidence="2">
    <location>
        <begin position="14"/>
        <end position="66"/>
    </location>
</feature>
<name>W5TCV5_9NOCA</name>
<dbReference type="KEGG" id="nno:NONO_c22060"/>
<organism evidence="3 4">
    <name type="scientific">Nocardia nova SH22a</name>
    <dbReference type="NCBI Taxonomy" id="1415166"/>
    <lineage>
        <taxon>Bacteria</taxon>
        <taxon>Bacillati</taxon>
        <taxon>Actinomycetota</taxon>
        <taxon>Actinomycetes</taxon>
        <taxon>Mycobacteriales</taxon>
        <taxon>Nocardiaceae</taxon>
        <taxon>Nocardia</taxon>
    </lineage>
</organism>
<dbReference type="RefSeq" id="WP_025348485.1">
    <property type="nucleotide sequence ID" value="NZ_CP006850.1"/>
</dbReference>
<reference evidence="3 4" key="1">
    <citation type="journal article" date="2014" name="Appl. Environ. Microbiol.">
        <title>Insights into the Microbial Degradation of Rubber and Gutta-Percha by Analysis of the Complete Genome of Nocardia nova SH22a.</title>
        <authorList>
            <person name="Luo Q."/>
            <person name="Hiessl S."/>
            <person name="Poehlein A."/>
            <person name="Daniel R."/>
            <person name="Steinbuchel A."/>
        </authorList>
    </citation>
    <scope>NUCLEOTIDE SEQUENCE [LARGE SCALE GENOMIC DNA]</scope>
    <source>
        <strain evidence="3">SH22a</strain>
    </source>
</reference>
<proteinExistence type="predicted"/>
<protein>
    <recommendedName>
        <fullName evidence="2">DUF1707 domain-containing protein</fullName>
    </recommendedName>
</protein>
<keyword evidence="4" id="KW-1185">Reference proteome</keyword>
<gene>
    <name evidence="3" type="ORF">NONO_c22060</name>
</gene>
<keyword evidence="1" id="KW-0472">Membrane</keyword>
<evidence type="ECO:0000313" key="4">
    <source>
        <dbReference type="Proteomes" id="UP000019150"/>
    </source>
</evidence>
<feature type="transmembrane region" description="Helical" evidence="1">
    <location>
        <begin position="85"/>
        <end position="118"/>
    </location>
</feature>
<evidence type="ECO:0000259" key="2">
    <source>
        <dbReference type="Pfam" id="PF08044"/>
    </source>
</evidence>
<dbReference type="PANTHER" id="PTHR40763">
    <property type="entry name" value="MEMBRANE PROTEIN-RELATED"/>
    <property type="match status" value="1"/>
</dbReference>
<dbReference type="Proteomes" id="UP000019150">
    <property type="component" value="Chromosome"/>
</dbReference>
<keyword evidence="1" id="KW-1133">Transmembrane helix</keyword>
<evidence type="ECO:0000256" key="1">
    <source>
        <dbReference type="SAM" id="Phobius"/>
    </source>
</evidence>
<dbReference type="InterPro" id="IPR012551">
    <property type="entry name" value="DUF1707_SHOCT-like"/>
</dbReference>
<keyword evidence="1" id="KW-0812">Transmembrane</keyword>
<dbReference type="EMBL" id="CP006850">
    <property type="protein sequence ID" value="AHH17004.1"/>
    <property type="molecule type" value="Genomic_DNA"/>
</dbReference>
<dbReference type="eggNOG" id="COG2314">
    <property type="taxonomic scope" value="Bacteria"/>
</dbReference>
<dbReference type="AlphaFoldDB" id="W5TCV5"/>